<sequence length="251" mass="29140">MKRIQIQKLLSIDGYWTINKHLAREYGFTATALLQQLIELQCQFFPKGDFYQQQDELANTLGISEKVLVSARKKLIEANLLIARRGYGAKYYYTVSLDNITKFFESEESEILEDTPMESSDSTKGNIPTLQKGTANIKKQKHKEIKQEELLDETSNDDIFGKMFFKLVDMYPKNRIGNRQHGLKKFKTLDIDQAKLALVNLKRYLKVAGTYIKNLQNYITEECYTEAWLSLEETKAKRKDINDTKSFSGQY</sequence>
<gene>
    <name evidence="1" type="ORF">UFOVP643_5</name>
</gene>
<proteinExistence type="predicted"/>
<accession>A0A6J5NGE3</accession>
<dbReference type="EMBL" id="LR796619">
    <property type="protein sequence ID" value="CAB4154474.1"/>
    <property type="molecule type" value="Genomic_DNA"/>
</dbReference>
<organism evidence="1">
    <name type="scientific">uncultured Caudovirales phage</name>
    <dbReference type="NCBI Taxonomy" id="2100421"/>
    <lineage>
        <taxon>Viruses</taxon>
        <taxon>Duplodnaviria</taxon>
        <taxon>Heunggongvirae</taxon>
        <taxon>Uroviricota</taxon>
        <taxon>Caudoviricetes</taxon>
        <taxon>Peduoviridae</taxon>
        <taxon>Maltschvirus</taxon>
        <taxon>Maltschvirus maltsch</taxon>
    </lineage>
</organism>
<protein>
    <submittedName>
        <fullName evidence="1">Uncharacterized protein</fullName>
    </submittedName>
</protein>
<evidence type="ECO:0000313" key="1">
    <source>
        <dbReference type="EMBL" id="CAB4154474.1"/>
    </source>
</evidence>
<name>A0A6J5NGE3_9CAUD</name>
<reference evidence="1" key="1">
    <citation type="submission" date="2020-04" db="EMBL/GenBank/DDBJ databases">
        <authorList>
            <person name="Chiriac C."/>
            <person name="Salcher M."/>
            <person name="Ghai R."/>
            <person name="Kavagutti S V."/>
        </authorList>
    </citation>
    <scope>NUCLEOTIDE SEQUENCE</scope>
</reference>